<dbReference type="SUPFAM" id="SSF46689">
    <property type="entry name" value="Homeodomain-like"/>
    <property type="match status" value="2"/>
</dbReference>
<evidence type="ECO:0000256" key="2">
    <source>
        <dbReference type="ARBA" id="ARBA00023125"/>
    </source>
</evidence>
<keyword evidence="1" id="KW-0805">Transcription regulation</keyword>
<dbReference type="GO" id="GO:0003700">
    <property type="term" value="F:DNA-binding transcription factor activity"/>
    <property type="evidence" value="ECO:0007669"/>
    <property type="project" value="InterPro"/>
</dbReference>
<name>A0A173TNL3_ANAHA</name>
<dbReference type="Pfam" id="PF12833">
    <property type="entry name" value="HTH_18"/>
    <property type="match status" value="1"/>
</dbReference>
<dbReference type="PROSITE" id="PS01124">
    <property type="entry name" value="HTH_ARAC_FAMILY_2"/>
    <property type="match status" value="1"/>
</dbReference>
<protein>
    <submittedName>
        <fullName evidence="5">Methylphosphotriester-DNA--protein-cysteine S-methyltransferase</fullName>
        <ecNumber evidence="5">2.1.1.-</ecNumber>
    </submittedName>
</protein>
<evidence type="ECO:0000256" key="3">
    <source>
        <dbReference type="ARBA" id="ARBA00023163"/>
    </source>
</evidence>
<evidence type="ECO:0000313" key="6">
    <source>
        <dbReference type="Proteomes" id="UP000095553"/>
    </source>
</evidence>
<dbReference type="InterPro" id="IPR020449">
    <property type="entry name" value="Tscrpt_reg_AraC-type_HTH"/>
</dbReference>
<gene>
    <name evidence="5" type="primary">adaA_2</name>
    <name evidence="5" type="ORF">ERS852571_02129</name>
</gene>
<proteinExistence type="predicted"/>
<feature type="domain" description="HTH araC/xylS-type" evidence="4">
    <location>
        <begin position="196"/>
        <end position="294"/>
    </location>
</feature>
<dbReference type="PANTHER" id="PTHR43280:SF28">
    <property type="entry name" value="HTH-TYPE TRANSCRIPTIONAL ACTIVATOR RHAS"/>
    <property type="match status" value="1"/>
</dbReference>
<reference evidence="5 6" key="1">
    <citation type="submission" date="2015-09" db="EMBL/GenBank/DDBJ databases">
        <authorList>
            <consortium name="Pathogen Informatics"/>
        </authorList>
    </citation>
    <scope>NUCLEOTIDE SEQUENCE [LARGE SCALE GENOMIC DNA]</scope>
    <source>
        <strain evidence="5 6">2789STDY5834959</strain>
    </source>
</reference>
<dbReference type="Gene3D" id="1.10.10.60">
    <property type="entry name" value="Homeodomain-like"/>
    <property type="match status" value="2"/>
</dbReference>
<dbReference type="SUPFAM" id="SSF51215">
    <property type="entry name" value="Regulatory protein AraC"/>
    <property type="match status" value="1"/>
</dbReference>
<dbReference type="PRINTS" id="PR00032">
    <property type="entry name" value="HTHARAC"/>
</dbReference>
<dbReference type="Gene3D" id="2.60.120.10">
    <property type="entry name" value="Jelly Rolls"/>
    <property type="match status" value="1"/>
</dbReference>
<dbReference type="GO" id="GO:0043565">
    <property type="term" value="F:sequence-specific DNA binding"/>
    <property type="evidence" value="ECO:0007669"/>
    <property type="project" value="InterPro"/>
</dbReference>
<dbReference type="GO" id="GO:0032259">
    <property type="term" value="P:methylation"/>
    <property type="evidence" value="ECO:0007669"/>
    <property type="project" value="UniProtKB-KW"/>
</dbReference>
<dbReference type="InterPro" id="IPR037923">
    <property type="entry name" value="HTH-like"/>
</dbReference>
<dbReference type="CDD" id="cd02208">
    <property type="entry name" value="cupin_RmlC-like"/>
    <property type="match status" value="1"/>
</dbReference>
<dbReference type="InterPro" id="IPR014710">
    <property type="entry name" value="RmlC-like_jellyroll"/>
</dbReference>
<dbReference type="InterPro" id="IPR009057">
    <property type="entry name" value="Homeodomain-like_sf"/>
</dbReference>
<keyword evidence="2" id="KW-0238">DNA-binding</keyword>
<accession>A0A173TNL3</accession>
<dbReference type="InterPro" id="IPR003313">
    <property type="entry name" value="AraC-bd"/>
</dbReference>
<dbReference type="EMBL" id="CYXY01000012">
    <property type="protein sequence ID" value="CUN03597.1"/>
    <property type="molecule type" value="Genomic_DNA"/>
</dbReference>
<dbReference type="PANTHER" id="PTHR43280">
    <property type="entry name" value="ARAC-FAMILY TRANSCRIPTIONAL REGULATOR"/>
    <property type="match status" value="1"/>
</dbReference>
<organism evidence="5 6">
    <name type="scientific">Anaerostipes hadrus</name>
    <dbReference type="NCBI Taxonomy" id="649756"/>
    <lineage>
        <taxon>Bacteria</taxon>
        <taxon>Bacillati</taxon>
        <taxon>Bacillota</taxon>
        <taxon>Clostridia</taxon>
        <taxon>Lachnospirales</taxon>
        <taxon>Lachnospiraceae</taxon>
        <taxon>Anaerostipes</taxon>
    </lineage>
</organism>
<dbReference type="RefSeq" id="WP_055073085.1">
    <property type="nucleotide sequence ID" value="NZ_CYXY01000012.1"/>
</dbReference>
<dbReference type="InterPro" id="IPR018060">
    <property type="entry name" value="HTH_AraC"/>
</dbReference>
<keyword evidence="3" id="KW-0804">Transcription</keyword>
<dbReference type="GO" id="GO:0008168">
    <property type="term" value="F:methyltransferase activity"/>
    <property type="evidence" value="ECO:0007669"/>
    <property type="project" value="UniProtKB-KW"/>
</dbReference>
<evidence type="ECO:0000313" key="5">
    <source>
        <dbReference type="EMBL" id="CUN03597.1"/>
    </source>
</evidence>
<dbReference type="Pfam" id="PF02311">
    <property type="entry name" value="AraC_binding"/>
    <property type="match status" value="1"/>
</dbReference>
<keyword evidence="5" id="KW-0808">Transferase</keyword>
<sequence>MNYDICHSSITYFPLLPLSKTVSYERKVLDIRQMPAQVLFPHWDDEFEFIYVLSGMMEFRVRQKAFLVSSGEGFFLNTGEIHSACTYQSYDCRFVIYRICPSVLFQTEDNPLYQKYIKPLVDHPSFGFLTFVPKVPWQKYILEMIRKMNDICDRPVDGYELKINHFVNEIFYYIFHNVNLSKELSLKESRDLERMKDVMIYLTKTIDQKHTLADIASYCHLSNSECCRLFQRNVHLSPVDYLNQLRIHMSLSEIIKHEKKITDIAKMYGFSGSSYFSEMFKKTLGITPRAFYKSVLQQQTLSSNADPIHGRR</sequence>
<dbReference type="SMART" id="SM00342">
    <property type="entry name" value="HTH_ARAC"/>
    <property type="match status" value="1"/>
</dbReference>
<dbReference type="EC" id="2.1.1.-" evidence="5"/>
<keyword evidence="5" id="KW-0489">Methyltransferase</keyword>
<dbReference type="AlphaFoldDB" id="A0A173TNL3"/>
<dbReference type="Proteomes" id="UP000095553">
    <property type="component" value="Unassembled WGS sequence"/>
</dbReference>
<evidence type="ECO:0000256" key="1">
    <source>
        <dbReference type="ARBA" id="ARBA00023015"/>
    </source>
</evidence>
<evidence type="ECO:0000259" key="4">
    <source>
        <dbReference type="PROSITE" id="PS01124"/>
    </source>
</evidence>